<evidence type="ECO:0000256" key="1">
    <source>
        <dbReference type="ARBA" id="ARBA00008520"/>
    </source>
</evidence>
<keyword evidence="3 4" id="KW-0732">Signal</keyword>
<dbReference type="InterPro" id="IPR006059">
    <property type="entry name" value="SBP"/>
</dbReference>
<evidence type="ECO:0000256" key="4">
    <source>
        <dbReference type="SAM" id="SignalP"/>
    </source>
</evidence>
<dbReference type="PANTHER" id="PTHR30061:SF50">
    <property type="entry name" value="MALTOSE_MALTODEXTRIN-BINDING PERIPLASMIC PROTEIN"/>
    <property type="match status" value="1"/>
</dbReference>
<evidence type="ECO:0000313" key="6">
    <source>
        <dbReference type="Proteomes" id="UP000198727"/>
    </source>
</evidence>
<organism evidence="5 6">
    <name type="scientific">Amycolatopsis arida</name>
    <dbReference type="NCBI Taxonomy" id="587909"/>
    <lineage>
        <taxon>Bacteria</taxon>
        <taxon>Bacillati</taxon>
        <taxon>Actinomycetota</taxon>
        <taxon>Actinomycetes</taxon>
        <taxon>Pseudonocardiales</taxon>
        <taxon>Pseudonocardiaceae</taxon>
        <taxon>Amycolatopsis</taxon>
    </lineage>
</organism>
<keyword evidence="6" id="KW-1185">Reference proteome</keyword>
<protein>
    <submittedName>
        <fullName evidence="5">Arabinogalactan oligomer / maltooligosaccharide transport system substrate-binding protein</fullName>
    </submittedName>
</protein>
<dbReference type="AlphaFoldDB" id="A0A1I5TH50"/>
<dbReference type="GO" id="GO:1901982">
    <property type="term" value="F:maltose binding"/>
    <property type="evidence" value="ECO:0007669"/>
    <property type="project" value="TreeGrafter"/>
</dbReference>
<proteinExistence type="inferred from homology"/>
<dbReference type="GO" id="GO:0055052">
    <property type="term" value="C:ATP-binding cassette (ABC) transporter complex, substrate-binding subunit-containing"/>
    <property type="evidence" value="ECO:0007669"/>
    <property type="project" value="TreeGrafter"/>
</dbReference>
<dbReference type="OrthoDB" id="9795467at2"/>
<evidence type="ECO:0000256" key="2">
    <source>
        <dbReference type="ARBA" id="ARBA00022448"/>
    </source>
</evidence>
<evidence type="ECO:0000256" key="3">
    <source>
        <dbReference type="ARBA" id="ARBA00022729"/>
    </source>
</evidence>
<dbReference type="SUPFAM" id="SSF53850">
    <property type="entry name" value="Periplasmic binding protein-like II"/>
    <property type="match status" value="1"/>
</dbReference>
<dbReference type="Proteomes" id="UP000198727">
    <property type="component" value="Unassembled WGS sequence"/>
</dbReference>
<dbReference type="RefSeq" id="WP_092530142.1">
    <property type="nucleotide sequence ID" value="NZ_FOWW01000003.1"/>
</dbReference>
<gene>
    <name evidence="5" type="ORF">SAMN05421810_103528</name>
</gene>
<accession>A0A1I5TH50</accession>
<dbReference type="GO" id="GO:0042956">
    <property type="term" value="P:maltodextrin transmembrane transport"/>
    <property type="evidence" value="ECO:0007669"/>
    <property type="project" value="TreeGrafter"/>
</dbReference>
<name>A0A1I5TH50_9PSEU</name>
<dbReference type="STRING" id="587909.SAMN05421810_103528"/>
<dbReference type="Gene3D" id="3.40.190.10">
    <property type="entry name" value="Periplasmic binding protein-like II"/>
    <property type="match status" value="2"/>
</dbReference>
<dbReference type="Pfam" id="PF01547">
    <property type="entry name" value="SBP_bac_1"/>
    <property type="match status" value="1"/>
</dbReference>
<dbReference type="PANTHER" id="PTHR30061">
    <property type="entry name" value="MALTOSE-BINDING PERIPLASMIC PROTEIN"/>
    <property type="match status" value="1"/>
</dbReference>
<sequence length="430" mass="45147">MNRGSTVAALLATAALTLAACGGGGVDTDPGAAAADPNTVSGTITWWDTSDATNEAPAFRELVRRFEEKYPKIDVEYANVPFDGADDKFRTAAQNGNGAPDVMRADIGWTPTFAKLGYLYPLDGTPALAGAEDYLPVAAESTKLDGRTYGVPQVTDTLGLMYNEEHFAKAGITEPPRTWDELRTVALRLKDANPGGTGLFLHADSYYLLPFVYGEGGDYVDMAGKRITLDSEPVRKAIATVQDLMAAGAVTTDTSANGYTNMQNAFKSGTASMVLNGPWSVADYLTGQAFTDPANLGVAPVPAGPHGQGGPVGGHNLVVYAGSPNVAAALLFVEFVNSAESQRYVAEQNNTMPTRQSVYDTPEVAGNSTITAFQEPLRGAEPRPGAPGAGDLYDLFTPFYQQILGGQASVPDALGQAQRKAADAVPGFDS</sequence>
<dbReference type="PROSITE" id="PS51257">
    <property type="entry name" value="PROKAR_LIPOPROTEIN"/>
    <property type="match status" value="1"/>
</dbReference>
<dbReference type="EMBL" id="FOWW01000003">
    <property type="protein sequence ID" value="SFP82379.1"/>
    <property type="molecule type" value="Genomic_DNA"/>
</dbReference>
<reference evidence="6" key="1">
    <citation type="submission" date="2016-10" db="EMBL/GenBank/DDBJ databases">
        <authorList>
            <person name="Varghese N."/>
            <person name="Submissions S."/>
        </authorList>
    </citation>
    <scope>NUCLEOTIDE SEQUENCE [LARGE SCALE GENOMIC DNA]</scope>
    <source>
        <strain evidence="6">CGMCC 4.5579</strain>
    </source>
</reference>
<dbReference type="GO" id="GO:0015768">
    <property type="term" value="P:maltose transport"/>
    <property type="evidence" value="ECO:0007669"/>
    <property type="project" value="TreeGrafter"/>
</dbReference>
<keyword evidence="2" id="KW-0813">Transport</keyword>
<comment type="similarity">
    <text evidence="1">Belongs to the bacterial solute-binding protein 1 family.</text>
</comment>
<feature type="chain" id="PRO_5038380182" evidence="4">
    <location>
        <begin position="20"/>
        <end position="430"/>
    </location>
</feature>
<feature type="signal peptide" evidence="4">
    <location>
        <begin position="1"/>
        <end position="19"/>
    </location>
</feature>
<evidence type="ECO:0000313" key="5">
    <source>
        <dbReference type="EMBL" id="SFP82379.1"/>
    </source>
</evidence>